<dbReference type="Proteomes" id="UP000042997">
    <property type="component" value="Unassembled WGS sequence"/>
</dbReference>
<accession>A0A098BS81</accession>
<organism evidence="1 2">
    <name type="scientific">Rhodococcus ruber</name>
    <dbReference type="NCBI Taxonomy" id="1830"/>
    <lineage>
        <taxon>Bacteria</taxon>
        <taxon>Bacillati</taxon>
        <taxon>Actinomycetota</taxon>
        <taxon>Actinomycetes</taxon>
        <taxon>Mycobacteriales</taxon>
        <taxon>Nocardiaceae</taxon>
        <taxon>Rhodococcus</taxon>
    </lineage>
</organism>
<evidence type="ECO:0000313" key="2">
    <source>
        <dbReference type="Proteomes" id="UP000042997"/>
    </source>
</evidence>
<sequence length="175" mass="16442">MSVVADARKSVRVLGGGAVVVAGVAAALVAAPPAQAVTCAAPPGSATSVTQLDGRTACGAVADAPSGAWGYGDGGVGFADARTGARVLAAGLAGGVGAGEAAGGPLAAVGYGENALALGIVEEPAAALVVAGPQSQAFIGDLRDPVLCEGSAATAVNLTTGRGCVVLGTFRYVAP</sequence>
<dbReference type="RefSeq" id="WP_010593659.1">
    <property type="nucleotide sequence ID" value="NZ_CP023714.1"/>
</dbReference>
<dbReference type="Pfam" id="PF20550">
    <property type="entry name" value="DUF6764"/>
    <property type="match status" value="1"/>
</dbReference>
<name>A0A098BS81_9NOCA</name>
<gene>
    <name evidence="1" type="ORF">RHRU231_850048</name>
</gene>
<dbReference type="OrthoDB" id="4485740at2"/>
<proteinExistence type="predicted"/>
<reference evidence="1 2" key="1">
    <citation type="journal article" date="2014" name="Genome Announc.">
        <title>Draft Genome Sequence of Propane- and Butane-Oxidizing Actinobacterium Rhodococcus ruber IEGM 231.</title>
        <authorList>
            <person name="Ivshina I.B."/>
            <person name="Kuyukina M.S."/>
            <person name="Krivoruchko A.V."/>
            <person name="Barbe V."/>
            <person name="Fischer C."/>
        </authorList>
    </citation>
    <scope>NUCLEOTIDE SEQUENCE [LARGE SCALE GENOMIC DNA]</scope>
</reference>
<protein>
    <submittedName>
        <fullName evidence="1">Uncharacterized protein</fullName>
    </submittedName>
</protein>
<dbReference type="AlphaFoldDB" id="A0A098BS81"/>
<dbReference type="KEGG" id="rrz:CS378_12980"/>
<dbReference type="GeneID" id="66837891"/>
<evidence type="ECO:0000313" key="1">
    <source>
        <dbReference type="EMBL" id="CDZ91588.1"/>
    </source>
</evidence>
<dbReference type="InterPro" id="IPR046652">
    <property type="entry name" value="DUF6764"/>
</dbReference>
<dbReference type="eggNOG" id="ENOG5031EJI">
    <property type="taxonomic scope" value="Bacteria"/>
</dbReference>
<dbReference type="EMBL" id="CCSD01000100">
    <property type="protein sequence ID" value="CDZ91588.1"/>
    <property type="molecule type" value="Genomic_DNA"/>
</dbReference>